<dbReference type="InterPro" id="IPR051608">
    <property type="entry name" value="RQC_Subunit_NEMF"/>
</dbReference>
<dbReference type="GO" id="GO:0000049">
    <property type="term" value="F:tRNA binding"/>
    <property type="evidence" value="ECO:0007669"/>
    <property type="project" value="TreeGrafter"/>
</dbReference>
<dbReference type="GO" id="GO:1990112">
    <property type="term" value="C:RQC complex"/>
    <property type="evidence" value="ECO:0007669"/>
    <property type="project" value="TreeGrafter"/>
</dbReference>
<dbReference type="GO" id="GO:0072344">
    <property type="term" value="P:rescue of stalled ribosome"/>
    <property type="evidence" value="ECO:0007669"/>
    <property type="project" value="TreeGrafter"/>
</dbReference>
<evidence type="ECO:0000313" key="2">
    <source>
        <dbReference type="Proteomes" id="UP000464658"/>
    </source>
</evidence>
<dbReference type="PANTHER" id="PTHR15239">
    <property type="entry name" value="NUCLEAR EXPORT MEDIATOR FACTOR NEMF"/>
    <property type="match status" value="1"/>
</dbReference>
<sequence>MQLTEHQYDNPSEPPMFCMLLRKHLEGGFIERFEQIGFDRVIVLHVRSRNEIGDEQTRKLYIEIMGRHSNFILVEDGTQQIIDGLKHLSPSVNSYRTVLPGHEYLLPPAQQKK</sequence>
<reference evidence="1 2" key="1">
    <citation type="submission" date="2019-12" db="EMBL/GenBank/DDBJ databases">
        <title>Full genome sequence of a Bacillus safensis strain isolated from commercially available natto in Indonesia.</title>
        <authorList>
            <person name="Yoshida M."/>
            <person name="Uomi M."/>
            <person name="Waturangi D."/>
            <person name="Ekaputri J.J."/>
            <person name="Setiamarga D.H.E."/>
        </authorList>
    </citation>
    <scope>NUCLEOTIDE SEQUENCE [LARGE SCALE GENOMIC DNA]</scope>
    <source>
        <strain evidence="1 2">IDN1</strain>
    </source>
</reference>
<proteinExistence type="predicted"/>
<dbReference type="AlphaFoldDB" id="A0A5S9M8N4"/>
<dbReference type="Gene3D" id="2.30.310.10">
    <property type="entry name" value="ibrinogen binding protein from staphylococcus aureus domain"/>
    <property type="match status" value="1"/>
</dbReference>
<name>A0A5S9M8N4_BACIA</name>
<dbReference type="EMBL" id="AP021906">
    <property type="protein sequence ID" value="BBP89215.1"/>
    <property type="molecule type" value="Genomic_DNA"/>
</dbReference>
<organism evidence="1 2">
    <name type="scientific">Bacillus safensis</name>
    <dbReference type="NCBI Taxonomy" id="561879"/>
    <lineage>
        <taxon>Bacteria</taxon>
        <taxon>Bacillati</taxon>
        <taxon>Bacillota</taxon>
        <taxon>Bacilli</taxon>
        <taxon>Bacillales</taxon>
        <taxon>Bacillaceae</taxon>
        <taxon>Bacillus</taxon>
    </lineage>
</organism>
<dbReference type="Proteomes" id="UP000464658">
    <property type="component" value="Chromosome"/>
</dbReference>
<dbReference type="Pfam" id="PF05833">
    <property type="entry name" value="NFACT_N"/>
    <property type="match status" value="1"/>
</dbReference>
<protein>
    <submittedName>
        <fullName evidence="1">Uncharacterized protein</fullName>
    </submittedName>
</protein>
<dbReference type="PANTHER" id="PTHR15239:SF6">
    <property type="entry name" value="RIBOSOME QUALITY CONTROL COMPLEX SUBUNIT NEMF"/>
    <property type="match status" value="1"/>
</dbReference>
<dbReference type="GO" id="GO:0043023">
    <property type="term" value="F:ribosomal large subunit binding"/>
    <property type="evidence" value="ECO:0007669"/>
    <property type="project" value="TreeGrafter"/>
</dbReference>
<gene>
    <name evidence="1" type="ORF">BsIDN1_28330</name>
</gene>
<accession>A0A5S9M8N4</accession>
<evidence type="ECO:0000313" key="1">
    <source>
        <dbReference type="EMBL" id="BBP89215.1"/>
    </source>
</evidence>